<dbReference type="AlphaFoldDB" id="A0A501W0I6"/>
<evidence type="ECO:0000313" key="1">
    <source>
        <dbReference type="EMBL" id="TPE40277.1"/>
    </source>
</evidence>
<sequence>MINFPQSLHLIESFKKSDDYLLIKEIESIRRSFNIFSGNYKDLRNALDEHNLMSSNNSLWESKEIRWEIQDRLTRLLFNFCSAAAALVPHTRNHRDKLYNQADKIFIEYEEFLDKEFRNNLEHHFIIGLRNFISHDKLPAIVSIKRFHGKITTTSFNIKKSSLEFEDSNWKAKAKDFINDQQENIDVEKLVDRYFLRVEELHNWYSHRQLQHHKEIYAKVIHEKKTLLRSAIEDRITTALPYDQEDIDREEQVLNSL</sequence>
<dbReference type="EMBL" id="VFRQ01000018">
    <property type="protein sequence ID" value="TPE40277.1"/>
    <property type="molecule type" value="Genomic_DNA"/>
</dbReference>
<reference evidence="1 2" key="1">
    <citation type="submission" date="2019-06" db="EMBL/GenBank/DDBJ databases">
        <title>A novel bacterium of genus Pontibacter, isolated from marine sediment.</title>
        <authorList>
            <person name="Huang H."/>
            <person name="Mo K."/>
            <person name="Hu Y."/>
        </authorList>
    </citation>
    <scope>NUCLEOTIDE SEQUENCE [LARGE SCALE GENOMIC DNA]</scope>
    <source>
        <strain evidence="1 2">HB172049</strain>
    </source>
</reference>
<comment type="caution">
    <text evidence="1">The sequence shown here is derived from an EMBL/GenBank/DDBJ whole genome shotgun (WGS) entry which is preliminary data.</text>
</comment>
<evidence type="ECO:0008006" key="3">
    <source>
        <dbReference type="Google" id="ProtNLM"/>
    </source>
</evidence>
<name>A0A501W0I6_9BACT</name>
<accession>A0A501W0I6</accession>
<dbReference type="RefSeq" id="WP_140624032.1">
    <property type="nucleotide sequence ID" value="NZ_VFRQ01000018.1"/>
</dbReference>
<protein>
    <recommendedName>
        <fullName evidence="3">Cthe-2314-like HEPN domain-containing protein</fullName>
    </recommendedName>
</protein>
<dbReference type="OrthoDB" id="974840at2"/>
<evidence type="ECO:0000313" key="2">
    <source>
        <dbReference type="Proteomes" id="UP000316727"/>
    </source>
</evidence>
<keyword evidence="2" id="KW-1185">Reference proteome</keyword>
<organism evidence="1 2">
    <name type="scientific">Pontibacter mangrovi</name>
    <dbReference type="NCBI Taxonomy" id="2589816"/>
    <lineage>
        <taxon>Bacteria</taxon>
        <taxon>Pseudomonadati</taxon>
        <taxon>Bacteroidota</taxon>
        <taxon>Cytophagia</taxon>
        <taxon>Cytophagales</taxon>
        <taxon>Hymenobacteraceae</taxon>
        <taxon>Pontibacter</taxon>
    </lineage>
</organism>
<dbReference type="Proteomes" id="UP000316727">
    <property type="component" value="Unassembled WGS sequence"/>
</dbReference>
<proteinExistence type="predicted"/>
<gene>
    <name evidence="1" type="ORF">FJM65_20260</name>
</gene>